<keyword evidence="4" id="KW-0964">Secreted</keyword>
<accession>A0ABQ6GLU1</accession>
<evidence type="ECO:0000256" key="7">
    <source>
        <dbReference type="ARBA" id="ARBA00023295"/>
    </source>
</evidence>
<evidence type="ECO:0000256" key="4">
    <source>
        <dbReference type="ARBA" id="ARBA00022525"/>
    </source>
</evidence>
<dbReference type="Gene3D" id="3.20.20.80">
    <property type="entry name" value="Glycosidases"/>
    <property type="match status" value="1"/>
</dbReference>
<dbReference type="InterPro" id="IPR013783">
    <property type="entry name" value="Ig-like_fold"/>
</dbReference>
<reference evidence="9 10" key="1">
    <citation type="submission" date="2023-03" db="EMBL/GenBank/DDBJ databases">
        <title>Draft genome sequence of the bacteria which degrade cell wall of Tricholomamatutake.</title>
        <authorList>
            <person name="Konishi Y."/>
            <person name="Fukuta Y."/>
            <person name="Shirasaka N."/>
        </authorList>
    </citation>
    <scope>NUCLEOTIDE SEQUENCE [LARGE SCALE GENOMIC DNA]</scope>
    <source>
        <strain evidence="10">mu1</strain>
    </source>
</reference>
<organism evidence="9 10">
    <name type="scientific">Paenibacillus glycanilyticus</name>
    <dbReference type="NCBI Taxonomy" id="126569"/>
    <lineage>
        <taxon>Bacteria</taxon>
        <taxon>Bacillati</taxon>
        <taxon>Bacillota</taxon>
        <taxon>Bacilli</taxon>
        <taxon>Bacillales</taxon>
        <taxon>Paenibacillaceae</taxon>
        <taxon>Paenibacillus</taxon>
    </lineage>
</organism>
<dbReference type="Gene3D" id="2.60.40.10">
    <property type="entry name" value="Immunoglobulins"/>
    <property type="match status" value="2"/>
</dbReference>
<dbReference type="InterPro" id="IPR001547">
    <property type="entry name" value="Glyco_hydro_5"/>
</dbReference>
<dbReference type="SUPFAM" id="SSF51445">
    <property type="entry name" value="(Trans)glycosidases"/>
    <property type="match status" value="1"/>
</dbReference>
<dbReference type="InterPro" id="IPR005087">
    <property type="entry name" value="CBM11"/>
</dbReference>
<dbReference type="Pfam" id="PF03425">
    <property type="entry name" value="CBM_11"/>
    <property type="match status" value="2"/>
</dbReference>
<dbReference type="Gene3D" id="2.60.120.260">
    <property type="entry name" value="Galactose-binding domain-like"/>
    <property type="match status" value="1"/>
</dbReference>
<sequence length="927" mass="98950">MIQSRFRMLSYALALLIAFMSLLSFVGPPANKASAAVSGFVTRSGSQLMLNGQPFRYSGPNLYWIGLDENPTDFPTEFRVNNAMQTAKEMGATVIRSHAANSFGCAKCIMPTLNTYNEEAFKKLDYAIKAAGDQGLRLVLPLIDQYDYYHGGKKSWTRWFGYPDDGISYTGYEFYYKPEIISAFKQHLNVLLNRTNTYTGVKYKDDPTIMAWETGNELGWYDNPTAMKNWTQEIADYLKSIDSNHLVVDGTYGVKDAHLSIASVDIYSDHFYQWPAVGACCKGLSVTDLNTQANKVQAAGKAMVVGEFAWNLETYGSLANFLAAIEAHPAIAGSAYWALFGQNDDYGYKVHNDGFTIYYPGTTTDMRAKAQQLRNHAYAMRGIAVPAAGIPDAPLVTGHQASGGKVQLKWRGAAAADKYSVERSTAGASGPFTVVCNQCATDMDTPWTDSTSVSGTAYWYRVKAHNLAGVAGAYSPVYATGGTALPAPGAFALSSPASGATGQNVLPTFTWNASSNAASYTLVVADNSSYTSPAINASGLTSTSYTPGTALAYNKTYYWKVTAVNGTGSTNASNAGLTFTTAAQVTSLSVDAFDSYASDSALQSAYVRNTDGGALTVTRDTANKNDGTYGMKFAYTIAASPANFAGATKQLGTADWSGTTGLSLWLKPDGSNRTLTIQFKETNGELWETYYTLSGTTAGVINLPFSSFNHPGWYSGGNGAKDLNSIKEYSIYVNQGSGSTGSSSIYFDSVTAGQVGGGTQPPSDAIDSFDGYASNSALQAVYTMNSSGSAITPTLDTAMKSDGTNSMKLSYSITTAANYAGVIHPVSANWTGKTGITLWVKPDGSNRTLTVQFKESGGEPWETTYVLSGTTATTLTLPFSSFARPSWYSGGNSTRDLGSIAEINFYINQGSGSTGSSSINIDAVKTY</sequence>
<protein>
    <recommendedName>
        <fullName evidence="3">mannan endo-1,4-beta-mannosidase</fullName>
        <ecNumber evidence="3">3.2.1.78</ecNumber>
    </recommendedName>
</protein>
<evidence type="ECO:0000256" key="5">
    <source>
        <dbReference type="ARBA" id="ARBA00022729"/>
    </source>
</evidence>
<dbReference type="InterPro" id="IPR036116">
    <property type="entry name" value="FN3_sf"/>
</dbReference>
<dbReference type="SUPFAM" id="SSF49265">
    <property type="entry name" value="Fibronectin type III"/>
    <property type="match status" value="1"/>
</dbReference>
<evidence type="ECO:0000259" key="8">
    <source>
        <dbReference type="PROSITE" id="PS50853"/>
    </source>
</evidence>
<keyword evidence="6" id="KW-0378">Hydrolase</keyword>
<keyword evidence="10" id="KW-1185">Reference proteome</keyword>
<keyword evidence="5" id="KW-0732">Signal</keyword>
<dbReference type="PANTHER" id="PTHR31451:SF39">
    <property type="entry name" value="MANNAN ENDO-1,4-BETA-MANNOSIDASE 1"/>
    <property type="match status" value="1"/>
</dbReference>
<dbReference type="Pfam" id="PF26410">
    <property type="entry name" value="GH5_mannosidase"/>
    <property type="match status" value="1"/>
</dbReference>
<proteinExistence type="predicted"/>
<evidence type="ECO:0000256" key="6">
    <source>
        <dbReference type="ARBA" id="ARBA00022801"/>
    </source>
</evidence>
<evidence type="ECO:0000313" key="10">
    <source>
        <dbReference type="Proteomes" id="UP001157114"/>
    </source>
</evidence>
<dbReference type="Proteomes" id="UP001157114">
    <property type="component" value="Unassembled WGS sequence"/>
</dbReference>
<dbReference type="InterPro" id="IPR045053">
    <property type="entry name" value="MAN-like"/>
</dbReference>
<dbReference type="EC" id="3.2.1.78" evidence="3"/>
<dbReference type="InterPro" id="IPR008979">
    <property type="entry name" value="Galactose-bd-like_sf"/>
</dbReference>
<keyword evidence="7" id="KW-0326">Glycosidase</keyword>
<evidence type="ECO:0000256" key="1">
    <source>
        <dbReference type="ARBA" id="ARBA00001678"/>
    </source>
</evidence>
<feature type="domain" description="Fibronectin type-III" evidence="8">
    <location>
        <begin position="390"/>
        <end position="486"/>
    </location>
</feature>
<evidence type="ECO:0000313" key="9">
    <source>
        <dbReference type="EMBL" id="GLX70316.1"/>
    </source>
</evidence>
<dbReference type="PROSITE" id="PS50853">
    <property type="entry name" value="FN3"/>
    <property type="match status" value="1"/>
</dbReference>
<dbReference type="InterPro" id="IPR017853">
    <property type="entry name" value="GH"/>
</dbReference>
<comment type="subcellular location">
    <subcellularLocation>
        <location evidence="2">Secreted</location>
    </subcellularLocation>
</comment>
<evidence type="ECO:0000256" key="2">
    <source>
        <dbReference type="ARBA" id="ARBA00004613"/>
    </source>
</evidence>
<name>A0ABQ6GLU1_9BACL</name>
<comment type="catalytic activity">
    <reaction evidence="1">
        <text>Random hydrolysis of (1-&gt;4)-beta-D-mannosidic linkages in mannans, galactomannans and glucomannans.</text>
        <dbReference type="EC" id="3.2.1.78"/>
    </reaction>
</comment>
<dbReference type="PANTHER" id="PTHR31451">
    <property type="match status" value="1"/>
</dbReference>
<dbReference type="SUPFAM" id="SSF49785">
    <property type="entry name" value="Galactose-binding domain-like"/>
    <property type="match status" value="2"/>
</dbReference>
<dbReference type="EMBL" id="BSSQ01000018">
    <property type="protein sequence ID" value="GLX70316.1"/>
    <property type="molecule type" value="Genomic_DNA"/>
</dbReference>
<comment type="caution">
    <text evidence="9">The sequence shown here is derived from an EMBL/GenBank/DDBJ whole genome shotgun (WGS) entry which is preliminary data.</text>
</comment>
<evidence type="ECO:0000256" key="3">
    <source>
        <dbReference type="ARBA" id="ARBA00012706"/>
    </source>
</evidence>
<dbReference type="InterPro" id="IPR003961">
    <property type="entry name" value="FN3_dom"/>
</dbReference>
<dbReference type="Gene3D" id="2.60.120.430">
    <property type="entry name" value="Galactose-binding lectin"/>
    <property type="match status" value="1"/>
</dbReference>
<dbReference type="RefSeq" id="WP_284241077.1">
    <property type="nucleotide sequence ID" value="NZ_BSSQ01000018.1"/>
</dbReference>
<gene>
    <name evidence="9" type="ORF">MU1_46620</name>
</gene>